<dbReference type="EnsemblProtists" id="PYU1_T002741">
    <property type="protein sequence ID" value="PYU1_T002741"/>
    <property type="gene ID" value="PYU1_G002738"/>
</dbReference>
<dbReference type="InParanoid" id="K3WCQ0"/>
<dbReference type="EMBL" id="GL376628">
    <property type="status" value="NOT_ANNOTATED_CDS"/>
    <property type="molecule type" value="Genomic_DNA"/>
</dbReference>
<organism evidence="1 2">
    <name type="scientific">Globisporangium ultimum (strain ATCC 200006 / CBS 805.95 / DAOM BR144)</name>
    <name type="common">Pythium ultimum</name>
    <dbReference type="NCBI Taxonomy" id="431595"/>
    <lineage>
        <taxon>Eukaryota</taxon>
        <taxon>Sar</taxon>
        <taxon>Stramenopiles</taxon>
        <taxon>Oomycota</taxon>
        <taxon>Peronosporomycetes</taxon>
        <taxon>Pythiales</taxon>
        <taxon>Pythiaceae</taxon>
        <taxon>Globisporangium</taxon>
    </lineage>
</organism>
<evidence type="ECO:0000313" key="2">
    <source>
        <dbReference type="Proteomes" id="UP000019132"/>
    </source>
</evidence>
<dbReference type="AlphaFoldDB" id="K3WCQ0"/>
<reference evidence="2" key="2">
    <citation type="submission" date="2010-04" db="EMBL/GenBank/DDBJ databases">
        <authorList>
            <person name="Buell R."/>
            <person name="Hamilton J."/>
            <person name="Hostetler J."/>
        </authorList>
    </citation>
    <scope>NUCLEOTIDE SEQUENCE [LARGE SCALE GENOMIC DNA]</scope>
    <source>
        <strain evidence="2">DAOM:BR144</strain>
    </source>
</reference>
<dbReference type="HOGENOM" id="CLU_2418053_0_0_1"/>
<dbReference type="VEuPathDB" id="FungiDB:PYU1_G002738"/>
<proteinExistence type="predicted"/>
<name>K3WCQ0_GLOUD</name>
<accession>K3WCQ0</accession>
<reference evidence="1" key="3">
    <citation type="submission" date="2015-02" db="UniProtKB">
        <authorList>
            <consortium name="EnsemblProtists"/>
        </authorList>
    </citation>
    <scope>IDENTIFICATION</scope>
    <source>
        <strain evidence="1">DAOM BR144</strain>
    </source>
</reference>
<sequence length="93" mass="10421">MEPLHNRSDDVEATIAFMNLVTMSDPIVYFCYVMGGGGGKRLGYYQSMCNRGKVFLLPQDVIPSETTLRALELRFVCSVRSPVLKFTDLIHCG</sequence>
<protein>
    <submittedName>
        <fullName evidence="1">Uncharacterized protein</fullName>
    </submittedName>
</protein>
<evidence type="ECO:0000313" key="1">
    <source>
        <dbReference type="EnsemblProtists" id="PYU1_T002741"/>
    </source>
</evidence>
<keyword evidence="2" id="KW-1185">Reference proteome</keyword>
<reference evidence="2" key="1">
    <citation type="journal article" date="2010" name="Genome Biol.">
        <title>Genome sequence of the necrotrophic plant pathogen Pythium ultimum reveals original pathogenicity mechanisms and effector repertoire.</title>
        <authorList>
            <person name="Levesque C.A."/>
            <person name="Brouwer H."/>
            <person name="Cano L."/>
            <person name="Hamilton J.P."/>
            <person name="Holt C."/>
            <person name="Huitema E."/>
            <person name="Raffaele S."/>
            <person name="Robideau G.P."/>
            <person name="Thines M."/>
            <person name="Win J."/>
            <person name="Zerillo M.M."/>
            <person name="Beakes G.W."/>
            <person name="Boore J.L."/>
            <person name="Busam D."/>
            <person name="Dumas B."/>
            <person name="Ferriera S."/>
            <person name="Fuerstenberg S.I."/>
            <person name="Gachon C.M."/>
            <person name="Gaulin E."/>
            <person name="Govers F."/>
            <person name="Grenville-Briggs L."/>
            <person name="Horner N."/>
            <person name="Hostetler J."/>
            <person name="Jiang R.H."/>
            <person name="Johnson J."/>
            <person name="Krajaejun T."/>
            <person name="Lin H."/>
            <person name="Meijer H.J."/>
            <person name="Moore B."/>
            <person name="Morris P."/>
            <person name="Phuntmart V."/>
            <person name="Puiu D."/>
            <person name="Shetty J."/>
            <person name="Stajich J.E."/>
            <person name="Tripathy S."/>
            <person name="Wawra S."/>
            <person name="van West P."/>
            <person name="Whitty B.R."/>
            <person name="Coutinho P.M."/>
            <person name="Henrissat B."/>
            <person name="Martin F."/>
            <person name="Thomas P.D."/>
            <person name="Tyler B.M."/>
            <person name="De Vries R.P."/>
            <person name="Kamoun S."/>
            <person name="Yandell M."/>
            <person name="Tisserat N."/>
            <person name="Buell C.R."/>
        </authorList>
    </citation>
    <scope>NUCLEOTIDE SEQUENCE</scope>
    <source>
        <strain evidence="2">DAOM:BR144</strain>
    </source>
</reference>
<dbReference type="Proteomes" id="UP000019132">
    <property type="component" value="Unassembled WGS sequence"/>
</dbReference>